<organism evidence="2 3">
    <name type="scientific">Penicillium nalgiovense</name>
    <dbReference type="NCBI Taxonomy" id="60175"/>
    <lineage>
        <taxon>Eukaryota</taxon>
        <taxon>Fungi</taxon>
        <taxon>Dikarya</taxon>
        <taxon>Ascomycota</taxon>
        <taxon>Pezizomycotina</taxon>
        <taxon>Eurotiomycetes</taxon>
        <taxon>Eurotiomycetidae</taxon>
        <taxon>Eurotiales</taxon>
        <taxon>Aspergillaceae</taxon>
        <taxon>Penicillium</taxon>
    </lineage>
</organism>
<feature type="compositionally biased region" description="Polar residues" evidence="1">
    <location>
        <begin position="174"/>
        <end position="187"/>
    </location>
</feature>
<comment type="caution">
    <text evidence="2">The sequence shown here is derived from an EMBL/GenBank/DDBJ whole genome shotgun (WGS) entry which is preliminary data.</text>
</comment>
<reference evidence="2" key="1">
    <citation type="submission" date="2021-07" db="EMBL/GenBank/DDBJ databases">
        <authorList>
            <person name="Branca A.L. A."/>
        </authorList>
    </citation>
    <scope>NUCLEOTIDE SEQUENCE</scope>
</reference>
<proteinExistence type="predicted"/>
<evidence type="ECO:0000256" key="1">
    <source>
        <dbReference type="SAM" id="MobiDB-lite"/>
    </source>
</evidence>
<evidence type="ECO:0000313" key="2">
    <source>
        <dbReference type="EMBL" id="CAG8224576.1"/>
    </source>
</evidence>
<sequence length="321" mass="36001">MYHDENSPSGSPTYPLVGVPIDYPYGLTPAPLMDSAPAINPASNVCWNFDQAQNWTTTPASPTVTLPPLPILRCREIRPRPLHESASTLPPVQPGEAEQHSQHQKLGRRKHSKGHRQLDQGYLKKTARSAIRTVSEVTRTTKKQERVGGMSRAKPPKVARGDSATQGPRPWSPGCSSNHPEDSSQASVRALQRALRAQVLQSLEVLREIAKEFRAFNLGLETIDVWVAEIKEVDETLIPVPPSTVVQVYVPFEKLNFILTKCIIASGPTRDCIVRDQALELLKYIQTYGEEYHLFRNLRVHLDIGRYIERLNYGKDNEMGK</sequence>
<dbReference type="OrthoDB" id="9996127at2759"/>
<gene>
    <name evidence="2" type="ORF">PNAL_LOCUS8118</name>
</gene>
<evidence type="ECO:0000313" key="3">
    <source>
        <dbReference type="Proteomes" id="UP001153461"/>
    </source>
</evidence>
<dbReference type="AlphaFoldDB" id="A0A9W4I4W5"/>
<dbReference type="EMBL" id="CAJVNV010000526">
    <property type="protein sequence ID" value="CAG8224576.1"/>
    <property type="molecule type" value="Genomic_DNA"/>
</dbReference>
<feature type="region of interest" description="Disordered" evidence="1">
    <location>
        <begin position="84"/>
        <end position="188"/>
    </location>
</feature>
<protein>
    <submittedName>
        <fullName evidence="2">Uncharacterized protein</fullName>
    </submittedName>
</protein>
<accession>A0A9W4I4W5</accession>
<feature type="compositionally biased region" description="Basic residues" evidence="1">
    <location>
        <begin position="102"/>
        <end position="115"/>
    </location>
</feature>
<dbReference type="Proteomes" id="UP001153461">
    <property type="component" value="Unassembled WGS sequence"/>
</dbReference>
<name>A0A9W4I4W5_PENNA</name>